<evidence type="ECO:0000313" key="9">
    <source>
        <dbReference type="EMBL" id="MFG1710265.1"/>
    </source>
</evidence>
<comment type="similarity">
    <text evidence="2">Belongs to the BMP lipoprotein family.</text>
</comment>
<gene>
    <name evidence="9" type="ORF">ACFLIM_44565</name>
</gene>
<feature type="chain" id="PRO_5046677101" evidence="7">
    <location>
        <begin position="24"/>
        <end position="353"/>
    </location>
</feature>
<evidence type="ECO:0000259" key="8">
    <source>
        <dbReference type="Pfam" id="PF02608"/>
    </source>
</evidence>
<sequence length="353" mass="36106">MKIPRPAVLLTAATLTLCTACGASGTSGTGSTSAKGITPGVITDIGGLGDHGFNDLASTGLQAAERKLGVKGRVVVPQTPADYANNLDQLAQNGAQPVFGIGFTFQDPITAAAKRYPDTHFGIIDATVDAPNVASLVFREEEGSYLAGVLAGSMTQRKTDYTDPANKAVGFIGGQESPLIEKFGAGFEQGVKSACADCEVLFQYVGTTTKAFSDPGTAGEIARNMRSKGADVIYHAAGASGDGLFKVAQDEKFFAIGVNVDQAATNPNAPILTSVLKRVDTAVATTIEAQAKGGWKAGTQSFGLSDGGIALAPYGKFDALVPADVKQAVEDARKKIAGGSLKVATTRAAVGTP</sequence>
<evidence type="ECO:0000256" key="2">
    <source>
        <dbReference type="ARBA" id="ARBA00008610"/>
    </source>
</evidence>
<dbReference type="PANTHER" id="PTHR34296:SF2">
    <property type="entry name" value="ABC TRANSPORTER GUANOSINE-BINDING PROTEIN NUPN"/>
    <property type="match status" value="1"/>
</dbReference>
<accession>A0ABW7AVL1</accession>
<organism evidence="9 10">
    <name type="scientific">Nonomuraea marmarensis</name>
    <dbReference type="NCBI Taxonomy" id="3351344"/>
    <lineage>
        <taxon>Bacteria</taxon>
        <taxon>Bacillati</taxon>
        <taxon>Actinomycetota</taxon>
        <taxon>Actinomycetes</taxon>
        <taxon>Streptosporangiales</taxon>
        <taxon>Streptosporangiaceae</taxon>
        <taxon>Nonomuraea</taxon>
    </lineage>
</organism>
<dbReference type="InterPro" id="IPR028082">
    <property type="entry name" value="Peripla_BP_I"/>
</dbReference>
<evidence type="ECO:0000256" key="6">
    <source>
        <dbReference type="ARBA" id="ARBA00023288"/>
    </source>
</evidence>
<reference evidence="9 10" key="1">
    <citation type="submission" date="2024-10" db="EMBL/GenBank/DDBJ databases">
        <authorList>
            <person name="Topkara A.R."/>
            <person name="Saygin H."/>
        </authorList>
    </citation>
    <scope>NUCLEOTIDE SEQUENCE [LARGE SCALE GENOMIC DNA]</scope>
    <source>
        <strain evidence="9 10">M3C6</strain>
    </source>
</reference>
<dbReference type="InterPro" id="IPR003760">
    <property type="entry name" value="PnrA-like"/>
</dbReference>
<protein>
    <submittedName>
        <fullName evidence="9">BMP family protein</fullName>
    </submittedName>
</protein>
<feature type="signal peptide" evidence="7">
    <location>
        <begin position="1"/>
        <end position="23"/>
    </location>
</feature>
<dbReference type="SUPFAM" id="SSF53822">
    <property type="entry name" value="Periplasmic binding protein-like I"/>
    <property type="match status" value="1"/>
</dbReference>
<keyword evidence="5" id="KW-0472">Membrane</keyword>
<dbReference type="EMBL" id="JBICRM010000046">
    <property type="protein sequence ID" value="MFG1710265.1"/>
    <property type="molecule type" value="Genomic_DNA"/>
</dbReference>
<evidence type="ECO:0000313" key="10">
    <source>
        <dbReference type="Proteomes" id="UP001603978"/>
    </source>
</evidence>
<keyword evidence="3" id="KW-1003">Cell membrane</keyword>
<dbReference type="InterPro" id="IPR050957">
    <property type="entry name" value="BMP_lipoprotein"/>
</dbReference>
<dbReference type="RefSeq" id="WP_393175871.1">
    <property type="nucleotide sequence ID" value="NZ_JBICRM010000046.1"/>
</dbReference>
<comment type="subcellular location">
    <subcellularLocation>
        <location evidence="1">Cell membrane</location>
        <topology evidence="1">Lipid-anchor</topology>
    </subcellularLocation>
</comment>
<comment type="caution">
    <text evidence="9">The sequence shown here is derived from an EMBL/GenBank/DDBJ whole genome shotgun (WGS) entry which is preliminary data.</text>
</comment>
<dbReference type="Gene3D" id="3.40.50.2300">
    <property type="match status" value="2"/>
</dbReference>
<dbReference type="PANTHER" id="PTHR34296">
    <property type="entry name" value="TRANSCRIPTIONAL ACTIVATOR PROTEIN MED"/>
    <property type="match status" value="1"/>
</dbReference>
<dbReference type="CDD" id="cd06354">
    <property type="entry name" value="PBP1_PrnA-like"/>
    <property type="match status" value="1"/>
</dbReference>
<feature type="domain" description="ABC transporter substrate-binding protein PnrA-like" evidence="8">
    <location>
        <begin position="41"/>
        <end position="337"/>
    </location>
</feature>
<keyword evidence="10" id="KW-1185">Reference proteome</keyword>
<evidence type="ECO:0000256" key="7">
    <source>
        <dbReference type="SAM" id="SignalP"/>
    </source>
</evidence>
<dbReference type="Pfam" id="PF02608">
    <property type="entry name" value="Bmp"/>
    <property type="match status" value="1"/>
</dbReference>
<keyword evidence="4 7" id="KW-0732">Signal</keyword>
<name>A0ABW7AVL1_9ACTN</name>
<keyword evidence="6" id="KW-0449">Lipoprotein</keyword>
<evidence type="ECO:0000256" key="1">
    <source>
        <dbReference type="ARBA" id="ARBA00004193"/>
    </source>
</evidence>
<evidence type="ECO:0000256" key="4">
    <source>
        <dbReference type="ARBA" id="ARBA00022729"/>
    </source>
</evidence>
<proteinExistence type="inferred from homology"/>
<evidence type="ECO:0000256" key="5">
    <source>
        <dbReference type="ARBA" id="ARBA00023136"/>
    </source>
</evidence>
<dbReference type="Proteomes" id="UP001603978">
    <property type="component" value="Unassembled WGS sequence"/>
</dbReference>
<evidence type="ECO:0000256" key="3">
    <source>
        <dbReference type="ARBA" id="ARBA00022475"/>
    </source>
</evidence>